<dbReference type="VEuPathDB" id="FungiDB:PHYBLDRAFT_145348"/>
<dbReference type="Pfam" id="PF12937">
    <property type="entry name" value="F-box-like"/>
    <property type="match status" value="1"/>
</dbReference>
<dbReference type="RefSeq" id="XP_018291919.1">
    <property type="nucleotide sequence ID" value="XM_018431421.1"/>
</dbReference>
<feature type="domain" description="F-box" evidence="1">
    <location>
        <begin position="9"/>
        <end position="45"/>
    </location>
</feature>
<dbReference type="AlphaFoldDB" id="A0A167MT95"/>
<gene>
    <name evidence="2" type="ORF">PHYBLDRAFT_145348</name>
</gene>
<keyword evidence="3" id="KW-1185">Reference proteome</keyword>
<dbReference type="Proteomes" id="UP000077315">
    <property type="component" value="Unassembled WGS sequence"/>
</dbReference>
<dbReference type="InterPro" id="IPR032675">
    <property type="entry name" value="LRR_dom_sf"/>
</dbReference>
<dbReference type="SUPFAM" id="SSF81383">
    <property type="entry name" value="F-box domain"/>
    <property type="match status" value="1"/>
</dbReference>
<name>A0A167MT95_PHYB8</name>
<organism evidence="2 3">
    <name type="scientific">Phycomyces blakesleeanus (strain ATCC 8743b / DSM 1359 / FGSC 10004 / NBRC 33097 / NRRL 1555)</name>
    <dbReference type="NCBI Taxonomy" id="763407"/>
    <lineage>
        <taxon>Eukaryota</taxon>
        <taxon>Fungi</taxon>
        <taxon>Fungi incertae sedis</taxon>
        <taxon>Mucoromycota</taxon>
        <taxon>Mucoromycotina</taxon>
        <taxon>Mucoromycetes</taxon>
        <taxon>Mucorales</taxon>
        <taxon>Phycomycetaceae</taxon>
        <taxon>Phycomyces</taxon>
    </lineage>
</organism>
<dbReference type="InParanoid" id="A0A167MT95"/>
<evidence type="ECO:0000259" key="1">
    <source>
        <dbReference type="Pfam" id="PF12937"/>
    </source>
</evidence>
<evidence type="ECO:0000313" key="2">
    <source>
        <dbReference type="EMBL" id="OAD73879.1"/>
    </source>
</evidence>
<dbReference type="OrthoDB" id="10394810at2759"/>
<dbReference type="SUPFAM" id="SSF52047">
    <property type="entry name" value="RNI-like"/>
    <property type="match status" value="1"/>
</dbReference>
<protein>
    <recommendedName>
        <fullName evidence="1">F-box domain-containing protein</fullName>
    </recommendedName>
</protein>
<dbReference type="InterPro" id="IPR001810">
    <property type="entry name" value="F-box_dom"/>
</dbReference>
<proteinExistence type="predicted"/>
<accession>A0A167MT95</accession>
<evidence type="ECO:0000313" key="3">
    <source>
        <dbReference type="Proteomes" id="UP000077315"/>
    </source>
</evidence>
<dbReference type="EMBL" id="KV440980">
    <property type="protein sequence ID" value="OAD73879.1"/>
    <property type="molecule type" value="Genomic_DNA"/>
</dbReference>
<dbReference type="GeneID" id="28992327"/>
<dbReference type="Gene3D" id="1.20.1280.50">
    <property type="match status" value="1"/>
</dbReference>
<dbReference type="Gene3D" id="3.80.10.10">
    <property type="entry name" value="Ribonuclease Inhibitor"/>
    <property type="match status" value="1"/>
</dbReference>
<dbReference type="InterPro" id="IPR036047">
    <property type="entry name" value="F-box-like_dom_sf"/>
</dbReference>
<reference evidence="3" key="1">
    <citation type="submission" date="2015-06" db="EMBL/GenBank/DDBJ databases">
        <title>Expansion of signal transduction pathways in fungi by whole-genome duplication.</title>
        <authorList>
            <consortium name="DOE Joint Genome Institute"/>
            <person name="Corrochano L.M."/>
            <person name="Kuo A."/>
            <person name="Marcet-Houben M."/>
            <person name="Polaino S."/>
            <person name="Salamov A."/>
            <person name="Villalobos J.M."/>
            <person name="Alvarez M.I."/>
            <person name="Avalos J."/>
            <person name="Benito E.P."/>
            <person name="Benoit I."/>
            <person name="Burger G."/>
            <person name="Camino L.P."/>
            <person name="Canovas D."/>
            <person name="Cerda-Olmedo E."/>
            <person name="Cheng J.-F."/>
            <person name="Dominguez A."/>
            <person name="Elias M."/>
            <person name="Eslava A.P."/>
            <person name="Glaser F."/>
            <person name="Grimwood J."/>
            <person name="Gutierrez G."/>
            <person name="Heitman J."/>
            <person name="Henrissat B."/>
            <person name="Iturriaga E.A."/>
            <person name="Lang B.F."/>
            <person name="Lavin J.L."/>
            <person name="Lee S."/>
            <person name="Li W."/>
            <person name="Lindquist E."/>
            <person name="Lopez-Garcia S."/>
            <person name="Luque E.M."/>
            <person name="Marcos A.T."/>
            <person name="Martin J."/>
            <person name="McCluskey K."/>
            <person name="Medina H.R."/>
            <person name="Miralles-Duran A."/>
            <person name="Miyazaki A."/>
            <person name="Munoz-Torres E."/>
            <person name="Oguiza J.A."/>
            <person name="Ohm R."/>
            <person name="Olmedo M."/>
            <person name="Orejas M."/>
            <person name="Ortiz-Castellanos L."/>
            <person name="Pisabarro A.G."/>
            <person name="Rodriguez-Romero J."/>
            <person name="Ruiz-Herrera J."/>
            <person name="Ruiz-Vazquez R."/>
            <person name="Sanz C."/>
            <person name="Schackwitz W."/>
            <person name="Schmutz J."/>
            <person name="Shahriari M."/>
            <person name="Shelest E."/>
            <person name="Silva-Franco F."/>
            <person name="Soanes D."/>
            <person name="Syed K."/>
            <person name="Tagua V.G."/>
            <person name="Talbot N.J."/>
            <person name="Thon M."/>
            <person name="De vries R.P."/>
            <person name="Wiebenga A."/>
            <person name="Yadav J.S."/>
            <person name="Braun E.L."/>
            <person name="Baker S."/>
            <person name="Garre V."/>
            <person name="Horwitz B."/>
            <person name="Torres-Martinez S."/>
            <person name="Idnurm A."/>
            <person name="Herrera-Estrella A."/>
            <person name="Gabaldon T."/>
            <person name="Grigoriev I.V."/>
        </authorList>
    </citation>
    <scope>NUCLEOTIDE SEQUENCE [LARGE SCALE GENOMIC DNA]</scope>
    <source>
        <strain evidence="3">NRRL 1555(-)</strain>
    </source>
</reference>
<sequence>MASKLQFNILAIIARHLSQDDICACSRVCKSWAVPFQESLWKVFHINDQKTLKMICDPSFSSQNSICLQKFGHSVYELHVGRHFYILKEQLRDLQQRFGNLRCLYVDSINLRAANLEIMPGRVSWRSVEYLEVSLQWTEAHNDLEELSRLLAFLPCLGIFRLTESSSSQSKSFSWKDIDMVHSHLSQLKEIYIDVILCPIPSEDIETIRDIVPSSSIRKVTIVGKDICSRWLHYFSSKYENLKTFTWNIKLSKITRPGYSPNEKTPVLSLPLSPFRKLVTVDVESNEHESISHHASFWKKLNKFGALPRRIDYKLRWEPDTTEKAEGLITECLKIFSSTVENFIFESYNKYNNKSLGAFNIPMTFSVCPQLVNLDLHMPDSSIALDMLLDCCKALKTLKLCHRRVFIDPETSIVPKEHGLLTMCLWDTSTRPNLFTYLSFRCKQLETMRLNNVSIHGTVSIETGKLNIDMIHTSFKTLEFNSVKYYCPTPYKHNHRLSQSAKEKPINLILIEQHRVELSIIYDIEKKSAVFDTLLSMPVAEPVWIHYYLKSVPFVPNGGMRILGKNEVKYIREYIDEFKENQEIFFSQPTFEDNNYGLEPETRWKRDFTQGCAVWRCQSVSKHIIKAYKDVYVYNSPK</sequence>